<comment type="subcellular location">
    <subcellularLocation>
        <location evidence="1">Mitochondrion inner membrane</location>
        <topology evidence="1">Peripheral membrane protein</topology>
        <orientation evidence="1">Matrix side</orientation>
    </subcellularLocation>
</comment>
<dbReference type="AlphaFoldDB" id="A0A4C1V495"/>
<organism evidence="10 11">
    <name type="scientific">Eumeta variegata</name>
    <name type="common">Bagworm moth</name>
    <name type="synonym">Eumeta japonica</name>
    <dbReference type="NCBI Taxonomy" id="151549"/>
    <lineage>
        <taxon>Eukaryota</taxon>
        <taxon>Metazoa</taxon>
        <taxon>Ecdysozoa</taxon>
        <taxon>Arthropoda</taxon>
        <taxon>Hexapoda</taxon>
        <taxon>Insecta</taxon>
        <taxon>Pterygota</taxon>
        <taxon>Neoptera</taxon>
        <taxon>Endopterygota</taxon>
        <taxon>Lepidoptera</taxon>
        <taxon>Glossata</taxon>
        <taxon>Ditrysia</taxon>
        <taxon>Tineoidea</taxon>
        <taxon>Psychidae</taxon>
        <taxon>Oiketicinae</taxon>
        <taxon>Eumeta</taxon>
    </lineage>
</organism>
<dbReference type="Proteomes" id="UP000299102">
    <property type="component" value="Unassembled WGS sequence"/>
</dbReference>
<dbReference type="PANTHER" id="PTHR13094:SF1">
    <property type="entry name" value="NADH DEHYDROGENASE [UBIQUINONE] 1 BETA SUBCOMPLEX SUBUNIT 10"/>
    <property type="match status" value="1"/>
</dbReference>
<evidence type="ECO:0000313" key="10">
    <source>
        <dbReference type="EMBL" id="GBP33628.1"/>
    </source>
</evidence>
<comment type="similarity">
    <text evidence="2">Belongs to the complex I NDUFB10 subunit family.</text>
</comment>
<evidence type="ECO:0000256" key="4">
    <source>
        <dbReference type="ARBA" id="ARBA00022448"/>
    </source>
</evidence>
<keyword evidence="5" id="KW-0679">Respiratory chain</keyword>
<evidence type="ECO:0000313" key="11">
    <source>
        <dbReference type="Proteomes" id="UP000299102"/>
    </source>
</evidence>
<dbReference type="PANTHER" id="PTHR13094">
    <property type="entry name" value="NADH-UBIQUINONE OXIDOREDUCTASE PDSW SUBUNIT"/>
    <property type="match status" value="1"/>
</dbReference>
<keyword evidence="6" id="KW-0999">Mitochondrion inner membrane</keyword>
<dbReference type="GO" id="GO:0005743">
    <property type="term" value="C:mitochondrial inner membrane"/>
    <property type="evidence" value="ECO:0007669"/>
    <property type="project" value="UniProtKB-SubCell"/>
</dbReference>
<gene>
    <name evidence="10" type="ORF">EVAR_32126_1</name>
</gene>
<reference evidence="10 11" key="1">
    <citation type="journal article" date="2019" name="Commun. Biol.">
        <title>The bagworm genome reveals a unique fibroin gene that provides high tensile strength.</title>
        <authorList>
            <person name="Kono N."/>
            <person name="Nakamura H."/>
            <person name="Ohtoshi R."/>
            <person name="Tomita M."/>
            <person name="Numata K."/>
            <person name="Arakawa K."/>
        </authorList>
    </citation>
    <scope>NUCLEOTIDE SEQUENCE [LARGE SCALE GENOMIC DNA]</scope>
</reference>
<evidence type="ECO:0000256" key="5">
    <source>
        <dbReference type="ARBA" id="ARBA00022660"/>
    </source>
</evidence>
<keyword evidence="11" id="KW-1185">Reference proteome</keyword>
<evidence type="ECO:0000256" key="7">
    <source>
        <dbReference type="ARBA" id="ARBA00022982"/>
    </source>
</evidence>
<protein>
    <recommendedName>
        <fullName evidence="3">NADH dehydrogenase [ubiquinone] 1 beta subcomplex subunit 10</fullName>
    </recommendedName>
</protein>
<evidence type="ECO:0000256" key="6">
    <source>
        <dbReference type="ARBA" id="ARBA00022792"/>
    </source>
</evidence>
<dbReference type="EMBL" id="BGZK01000276">
    <property type="protein sequence ID" value="GBP33628.1"/>
    <property type="molecule type" value="Genomic_DNA"/>
</dbReference>
<evidence type="ECO:0000256" key="8">
    <source>
        <dbReference type="ARBA" id="ARBA00023128"/>
    </source>
</evidence>
<dbReference type="Pfam" id="PF10249">
    <property type="entry name" value="NDUFB10"/>
    <property type="match status" value="1"/>
</dbReference>
<comment type="caution">
    <text evidence="10">The sequence shown here is derived from an EMBL/GenBank/DDBJ whole genome shotgun (WGS) entry which is preliminary data.</text>
</comment>
<keyword evidence="7" id="KW-0249">Electron transport</keyword>
<dbReference type="InterPro" id="IPR019377">
    <property type="entry name" value="NADH_UbQ_OxRdtase_su10"/>
</dbReference>
<dbReference type="OrthoDB" id="6017729at2759"/>
<evidence type="ECO:0000256" key="9">
    <source>
        <dbReference type="ARBA" id="ARBA00023136"/>
    </source>
</evidence>
<dbReference type="InterPro" id="IPR039993">
    <property type="entry name" value="NDUFB10"/>
</dbReference>
<keyword evidence="9" id="KW-0472">Membrane</keyword>
<dbReference type="GO" id="GO:0045271">
    <property type="term" value="C:respiratory chain complex I"/>
    <property type="evidence" value="ECO:0007669"/>
    <property type="project" value="UniProtKB-ARBA"/>
</dbReference>
<evidence type="ECO:0000256" key="3">
    <source>
        <dbReference type="ARBA" id="ARBA00014109"/>
    </source>
</evidence>
<accession>A0A4C1V495</accession>
<sequence length="160" mass="19075">MPEKPPQINPDSAYNAIFLSLYNLIDAPVTWFRKTVVEPNQKQYPWYHRSYCRVPTIDQCYSDDVVCDFEANQQFKRDRLVDCEILSILRQRFEDCMMYEQPDSATVCKPLLDKYRDAEEAWFIKYGDLGAYADAKKAYMKQKHRMIWERRHGPLSDLTK</sequence>
<evidence type="ECO:0000256" key="2">
    <source>
        <dbReference type="ARBA" id="ARBA00008317"/>
    </source>
</evidence>
<dbReference type="STRING" id="151549.A0A4C1V495"/>
<keyword evidence="8" id="KW-0496">Mitochondrion</keyword>
<keyword evidence="4" id="KW-0813">Transport</keyword>
<proteinExistence type="inferred from homology"/>
<name>A0A4C1V495_EUMVA</name>
<evidence type="ECO:0000256" key="1">
    <source>
        <dbReference type="ARBA" id="ARBA00004443"/>
    </source>
</evidence>